<proteinExistence type="predicted"/>
<dbReference type="Proteomes" id="UP000198341">
    <property type="component" value="Chromosome 1"/>
</dbReference>
<keyword evidence="3" id="KW-1185">Reference proteome</keyword>
<evidence type="ECO:0000256" key="1">
    <source>
        <dbReference type="SAM" id="MobiDB-lite"/>
    </source>
</evidence>
<dbReference type="EMBL" id="FO082278">
    <property type="protein sequence ID" value="CCO14658.1"/>
    <property type="molecule type" value="Genomic_DNA"/>
</dbReference>
<evidence type="ECO:0000313" key="2">
    <source>
        <dbReference type="EMBL" id="CCO14658.1"/>
    </source>
</evidence>
<dbReference type="RefSeq" id="XP_007515779.1">
    <property type="nucleotide sequence ID" value="XM_007515717.1"/>
</dbReference>
<feature type="region of interest" description="Disordered" evidence="1">
    <location>
        <begin position="28"/>
        <end position="90"/>
    </location>
</feature>
<gene>
    <name evidence="2" type="ORF">Bathy01g00160</name>
</gene>
<feature type="compositionally biased region" description="Basic and acidic residues" evidence="1">
    <location>
        <begin position="59"/>
        <end position="90"/>
    </location>
</feature>
<sequence>MVAPSYNKKKSALVKITKGNALSKKKKIALKKKHDKNKTLQSGKMRTGKAKRKALRNSRRAEQNKIDDAIRKSKENGGVDEKDVEMKDFD</sequence>
<feature type="compositionally biased region" description="Basic residues" evidence="1">
    <location>
        <begin position="46"/>
        <end position="58"/>
    </location>
</feature>
<name>K8EZG3_9CHLO</name>
<dbReference type="AlphaFoldDB" id="K8EZG3"/>
<organism evidence="2 3">
    <name type="scientific">Bathycoccus prasinos</name>
    <dbReference type="NCBI Taxonomy" id="41875"/>
    <lineage>
        <taxon>Eukaryota</taxon>
        <taxon>Viridiplantae</taxon>
        <taxon>Chlorophyta</taxon>
        <taxon>Mamiellophyceae</taxon>
        <taxon>Mamiellales</taxon>
        <taxon>Bathycoccaceae</taxon>
        <taxon>Bathycoccus</taxon>
    </lineage>
</organism>
<evidence type="ECO:0000313" key="3">
    <source>
        <dbReference type="Proteomes" id="UP000198341"/>
    </source>
</evidence>
<protein>
    <submittedName>
        <fullName evidence="2">Uncharacterized protein</fullName>
    </submittedName>
</protein>
<reference evidence="2 3" key="1">
    <citation type="submission" date="2011-10" db="EMBL/GenBank/DDBJ databases">
        <authorList>
            <person name="Genoscope - CEA"/>
        </authorList>
    </citation>
    <scope>NUCLEOTIDE SEQUENCE [LARGE SCALE GENOMIC DNA]</scope>
    <source>
        <strain evidence="2 3">RCC 1105</strain>
    </source>
</reference>
<accession>K8EZG3</accession>
<dbReference type="KEGG" id="bpg:Bathy01g00160"/>
<dbReference type="GeneID" id="19017752"/>